<dbReference type="GO" id="GO:0016209">
    <property type="term" value="F:antioxidant activity"/>
    <property type="evidence" value="ECO:0007669"/>
    <property type="project" value="InterPro"/>
</dbReference>
<gene>
    <name evidence="2" type="ORF">FGM00_12095</name>
</gene>
<dbReference type="Proteomes" id="UP000310017">
    <property type="component" value="Chromosome"/>
</dbReference>
<proteinExistence type="predicted"/>
<name>A0A5B7SUH3_9FLAO</name>
<dbReference type="SUPFAM" id="SSF52833">
    <property type="entry name" value="Thioredoxin-like"/>
    <property type="match status" value="1"/>
</dbReference>
<feature type="domain" description="Thioredoxin" evidence="1">
    <location>
        <begin position="9"/>
        <end position="165"/>
    </location>
</feature>
<evidence type="ECO:0000259" key="1">
    <source>
        <dbReference type="PROSITE" id="PS51352"/>
    </source>
</evidence>
<dbReference type="AlphaFoldDB" id="A0A5B7SUH3"/>
<dbReference type="EMBL" id="CP040710">
    <property type="protein sequence ID" value="QCX00813.1"/>
    <property type="molecule type" value="Genomic_DNA"/>
</dbReference>
<dbReference type="PROSITE" id="PS51352">
    <property type="entry name" value="THIOREDOXIN_2"/>
    <property type="match status" value="1"/>
</dbReference>
<dbReference type="RefSeq" id="WP_138853157.1">
    <property type="nucleotide sequence ID" value="NZ_CP040710.1"/>
</dbReference>
<evidence type="ECO:0000313" key="2">
    <source>
        <dbReference type="EMBL" id="QCX00813.1"/>
    </source>
</evidence>
<dbReference type="GO" id="GO:0016491">
    <property type="term" value="F:oxidoreductase activity"/>
    <property type="evidence" value="ECO:0007669"/>
    <property type="project" value="InterPro"/>
</dbReference>
<dbReference type="Gene3D" id="3.40.30.10">
    <property type="entry name" value="Glutaredoxin"/>
    <property type="match status" value="1"/>
</dbReference>
<accession>A0A5B7SUH3</accession>
<dbReference type="PANTHER" id="PTHR43640:SF1">
    <property type="entry name" value="THIOREDOXIN-DEPENDENT PEROXIREDOXIN"/>
    <property type="match status" value="1"/>
</dbReference>
<dbReference type="OrthoDB" id="9809746at2"/>
<dbReference type="PANTHER" id="PTHR43640">
    <property type="entry name" value="OS07G0260300 PROTEIN"/>
    <property type="match status" value="1"/>
</dbReference>
<dbReference type="Pfam" id="PF00578">
    <property type="entry name" value="AhpC-TSA"/>
    <property type="match status" value="1"/>
</dbReference>
<reference evidence="2 3" key="1">
    <citation type="submission" date="2019-05" db="EMBL/GenBank/DDBJ databases">
        <title>Genome sequencing of F202Z8.</title>
        <authorList>
            <person name="Kwon Y.M."/>
        </authorList>
    </citation>
    <scope>NUCLEOTIDE SEQUENCE [LARGE SCALE GENOMIC DNA]</scope>
    <source>
        <strain evidence="2 3">F202Z8</strain>
    </source>
</reference>
<evidence type="ECO:0000313" key="3">
    <source>
        <dbReference type="Proteomes" id="UP000310017"/>
    </source>
</evidence>
<dbReference type="InterPro" id="IPR013766">
    <property type="entry name" value="Thioredoxin_domain"/>
</dbReference>
<dbReference type="InterPro" id="IPR000866">
    <property type="entry name" value="AhpC/TSA"/>
</dbReference>
<dbReference type="CDD" id="cd02969">
    <property type="entry name" value="PRX_like1"/>
    <property type="match status" value="1"/>
</dbReference>
<keyword evidence="3" id="KW-1185">Reference proteome</keyword>
<protein>
    <submittedName>
        <fullName evidence="2">Thioredoxin family protein</fullName>
    </submittedName>
</protein>
<organism evidence="2 3">
    <name type="scientific">Aggregatimonas sangjinii</name>
    <dbReference type="NCBI Taxonomy" id="2583587"/>
    <lineage>
        <taxon>Bacteria</taxon>
        <taxon>Pseudomonadati</taxon>
        <taxon>Bacteroidota</taxon>
        <taxon>Flavobacteriia</taxon>
        <taxon>Flavobacteriales</taxon>
        <taxon>Flavobacteriaceae</taxon>
        <taxon>Aggregatimonas</taxon>
    </lineage>
</organism>
<dbReference type="InterPro" id="IPR036249">
    <property type="entry name" value="Thioredoxin-like_sf"/>
</dbReference>
<dbReference type="KEGG" id="asag:FGM00_12095"/>
<dbReference type="InterPro" id="IPR047262">
    <property type="entry name" value="PRX-like1"/>
</dbReference>
<sequence>MSLTPSTMLPLGTLAPEFSLPDTVTGQTLNLHALKGERGTVIMFICNHCPFVVHVNPMLVELAKTYQEKGIGFIAISSNDIENYPQDAPDLMKKKAAEEGYPFPYLYDETQETAKAYDAACTPDLYLFDDALKLVYRGQLDDSRPGNGLPLDGRDLRQAIEALLQNGTINADQKPSMGCNIKWKKR</sequence>